<evidence type="ECO:0000313" key="3">
    <source>
        <dbReference type="Proteomes" id="UP000699691"/>
    </source>
</evidence>
<organism evidence="2 3">
    <name type="scientific">candidate division WWE3 bacterium</name>
    <dbReference type="NCBI Taxonomy" id="2053526"/>
    <lineage>
        <taxon>Bacteria</taxon>
        <taxon>Katanobacteria</taxon>
    </lineage>
</organism>
<evidence type="ECO:0000313" key="2">
    <source>
        <dbReference type="EMBL" id="MCA9397439.1"/>
    </source>
</evidence>
<accession>A0A955LWD1</accession>
<dbReference type="Gene3D" id="3.10.50.30">
    <property type="entry name" value="Transcription elongation factor, GreA/GreB, C-terminal domain"/>
    <property type="match status" value="1"/>
</dbReference>
<dbReference type="GO" id="GO:0032784">
    <property type="term" value="P:regulation of DNA-templated transcription elongation"/>
    <property type="evidence" value="ECO:0007669"/>
    <property type="project" value="InterPro"/>
</dbReference>
<dbReference type="GO" id="GO:0003746">
    <property type="term" value="F:translation elongation factor activity"/>
    <property type="evidence" value="ECO:0007669"/>
    <property type="project" value="UniProtKB-KW"/>
</dbReference>
<protein>
    <submittedName>
        <fullName evidence="2">GreA/GreB family elongation factor</fullName>
    </submittedName>
</protein>
<reference evidence="2" key="1">
    <citation type="submission" date="2020-04" db="EMBL/GenBank/DDBJ databases">
        <authorList>
            <person name="Zhang T."/>
        </authorList>
    </citation>
    <scope>NUCLEOTIDE SEQUENCE</scope>
    <source>
        <strain evidence="2">HKST-UBA02</strain>
    </source>
</reference>
<dbReference type="InterPro" id="IPR036953">
    <property type="entry name" value="GreA/GreB_C_sf"/>
</dbReference>
<evidence type="ECO:0000259" key="1">
    <source>
        <dbReference type="Pfam" id="PF01272"/>
    </source>
</evidence>
<dbReference type="Pfam" id="PF01272">
    <property type="entry name" value="GreA_GreB"/>
    <property type="match status" value="1"/>
</dbReference>
<dbReference type="GO" id="GO:0003677">
    <property type="term" value="F:DNA binding"/>
    <property type="evidence" value="ECO:0007669"/>
    <property type="project" value="InterPro"/>
</dbReference>
<dbReference type="Proteomes" id="UP000699691">
    <property type="component" value="Unassembled WGS sequence"/>
</dbReference>
<gene>
    <name evidence="2" type="ORF">KC573_01305</name>
</gene>
<keyword evidence="2" id="KW-0251">Elongation factor</keyword>
<dbReference type="EMBL" id="JAGQKY010000038">
    <property type="protein sequence ID" value="MCA9397439.1"/>
    <property type="molecule type" value="Genomic_DNA"/>
</dbReference>
<dbReference type="AlphaFoldDB" id="A0A955LWD1"/>
<feature type="domain" description="Transcription elongation factor GreA/GreB C-terminal" evidence="1">
    <location>
        <begin position="3"/>
        <end position="72"/>
    </location>
</feature>
<dbReference type="SUPFAM" id="SSF54534">
    <property type="entry name" value="FKBP-like"/>
    <property type="match status" value="1"/>
</dbReference>
<dbReference type="InterPro" id="IPR001437">
    <property type="entry name" value="Tscrpt_elong_fac_GreA/B_C"/>
</dbReference>
<keyword evidence="2" id="KW-0648">Protein biosynthesis</keyword>
<comment type="caution">
    <text evidence="2">The sequence shown here is derived from an EMBL/GenBank/DDBJ whole genome shotgun (WGS) entry which is preliminary data.</text>
</comment>
<proteinExistence type="predicted"/>
<reference evidence="2" key="2">
    <citation type="journal article" date="2021" name="Microbiome">
        <title>Successional dynamics and alternative stable states in a saline activated sludge microbial community over 9 years.</title>
        <authorList>
            <person name="Wang Y."/>
            <person name="Ye J."/>
            <person name="Ju F."/>
            <person name="Liu L."/>
            <person name="Boyd J.A."/>
            <person name="Deng Y."/>
            <person name="Parks D.H."/>
            <person name="Jiang X."/>
            <person name="Yin X."/>
            <person name="Woodcroft B.J."/>
            <person name="Tyson G.W."/>
            <person name="Hugenholtz P."/>
            <person name="Polz M.F."/>
            <person name="Zhang T."/>
        </authorList>
    </citation>
    <scope>NUCLEOTIDE SEQUENCE</scope>
    <source>
        <strain evidence="2">HKST-UBA02</strain>
    </source>
</reference>
<name>A0A955LWD1_UNCKA</name>
<sequence>MKKEITHGTTATLIINKEEVTYTFDEGIESDYAKGIVSLESPLGKALHKKTEGDLIEIERDTGNLIVTVFEILS</sequence>